<evidence type="ECO:0000313" key="6">
    <source>
        <dbReference type="EMBL" id="BAQ48775.1"/>
    </source>
</evidence>
<feature type="binding site" evidence="3">
    <location>
        <position position="264"/>
    </location>
    <ligand>
        <name>Mg(2+)</name>
        <dbReference type="ChEBI" id="CHEBI:18420"/>
    </ligand>
</feature>
<feature type="binding site" evidence="2">
    <location>
        <position position="53"/>
    </location>
    <ligand>
        <name>substrate</name>
    </ligand>
</feature>
<accession>A0A0C6FZG1</accession>
<dbReference type="AlphaFoldDB" id="A0A0C6FZG1"/>
<reference evidence="7" key="2">
    <citation type="submission" date="2015-01" db="EMBL/GenBank/DDBJ databases">
        <title>Complete genome sequence of Methylobacterium aquaticum strain 22A.</title>
        <authorList>
            <person name="Tani A."/>
            <person name="Ogura Y."/>
            <person name="Hayashi T."/>
        </authorList>
    </citation>
    <scope>NUCLEOTIDE SEQUENCE [LARGE SCALE GENOMIC DNA]</scope>
    <source>
        <strain evidence="7">MA-22A</strain>
        <plasmid evidence="7">Plasmid pMaq22A_1p DNA</plasmid>
    </source>
</reference>
<name>A0A0C6FZG1_9HYPH</name>
<dbReference type="Pfam" id="PF02746">
    <property type="entry name" value="MR_MLE_N"/>
    <property type="match status" value="1"/>
</dbReference>
<feature type="binding site" evidence="3">
    <location>
        <position position="238"/>
    </location>
    <ligand>
        <name>Mg(2+)</name>
        <dbReference type="ChEBI" id="CHEBI:18420"/>
    </ligand>
</feature>
<dbReference type="Proteomes" id="UP000061432">
    <property type="component" value="Plasmid pMaq22A_1p"/>
</dbReference>
<keyword evidence="3" id="KW-0460">Magnesium</keyword>
<dbReference type="SUPFAM" id="SSF54826">
    <property type="entry name" value="Enolase N-terminal domain-like"/>
    <property type="match status" value="1"/>
</dbReference>
<feature type="site" description="Transition state stabilizer" evidence="4">
    <location>
        <position position="340"/>
    </location>
</feature>
<feature type="active site" description="acceptor" evidence="1">
    <location>
        <position position="182"/>
    </location>
</feature>
<keyword evidence="3" id="KW-0479">Metal-binding</keyword>
<protein>
    <submittedName>
        <fullName evidence="6">Mandelate racemase</fullName>
    </submittedName>
</protein>
<dbReference type="InterPro" id="IPR034593">
    <property type="entry name" value="DgoD-like"/>
</dbReference>
<organism evidence="6 7">
    <name type="scientific">Methylobacterium aquaticum</name>
    <dbReference type="NCBI Taxonomy" id="270351"/>
    <lineage>
        <taxon>Bacteria</taxon>
        <taxon>Pseudomonadati</taxon>
        <taxon>Pseudomonadota</taxon>
        <taxon>Alphaproteobacteria</taxon>
        <taxon>Hyphomicrobiales</taxon>
        <taxon>Methylobacteriaceae</taxon>
        <taxon>Methylobacterium</taxon>
    </lineage>
</organism>
<dbReference type="SUPFAM" id="SSF51604">
    <property type="entry name" value="Enolase C-terminal domain-like"/>
    <property type="match status" value="1"/>
</dbReference>
<feature type="site" description="Increases basicity of active site His" evidence="4">
    <location>
        <position position="291"/>
    </location>
</feature>
<feature type="binding site" evidence="2">
    <location>
        <position position="264"/>
    </location>
    <ligand>
        <name>substrate</name>
    </ligand>
</feature>
<feature type="binding site" evidence="2">
    <location>
        <position position="19"/>
    </location>
    <ligand>
        <name>substrate</name>
    </ligand>
</feature>
<dbReference type="GO" id="GO:0047808">
    <property type="term" value="F:D(-)-tartrate dehydratase activity"/>
    <property type="evidence" value="ECO:0007669"/>
    <property type="project" value="InterPro"/>
</dbReference>
<dbReference type="KEGG" id="maqu:Maq22A_1p32280"/>
<feature type="binding site" evidence="3">
    <location>
        <position position="212"/>
    </location>
    <ligand>
        <name>Mg(2+)</name>
        <dbReference type="ChEBI" id="CHEBI:18420"/>
    </ligand>
</feature>
<dbReference type="Gene3D" id="3.20.20.120">
    <property type="entry name" value="Enolase-like C-terminal domain"/>
    <property type="match status" value="1"/>
</dbReference>
<evidence type="ECO:0000256" key="3">
    <source>
        <dbReference type="PIRSR" id="PIRSR634611-3"/>
    </source>
</evidence>
<feature type="binding site" evidence="2">
    <location>
        <position position="154"/>
    </location>
    <ligand>
        <name>substrate</name>
    </ligand>
</feature>
<dbReference type="SFLD" id="SFLDS00001">
    <property type="entry name" value="Enolase"/>
    <property type="match status" value="1"/>
</dbReference>
<evidence type="ECO:0000256" key="2">
    <source>
        <dbReference type="PIRSR" id="PIRSR634611-2"/>
    </source>
</evidence>
<proteinExistence type="predicted"/>
<dbReference type="PANTHER" id="PTHR48080">
    <property type="entry name" value="D-GALACTONATE DEHYDRATASE-RELATED"/>
    <property type="match status" value="1"/>
</dbReference>
<dbReference type="SFLD" id="SFLDG00179">
    <property type="entry name" value="mandelate_racemase"/>
    <property type="match status" value="1"/>
</dbReference>
<evidence type="ECO:0000256" key="1">
    <source>
        <dbReference type="PIRSR" id="PIRSR634611-1"/>
    </source>
</evidence>
<dbReference type="InterPro" id="IPR013342">
    <property type="entry name" value="Mandelate_racemase_C"/>
</dbReference>
<dbReference type="InterPro" id="IPR034611">
    <property type="entry name" value="D-tartrate_dehydratase"/>
</dbReference>
<feature type="binding site" evidence="2">
    <location>
        <position position="321"/>
    </location>
    <ligand>
        <name>substrate</name>
    </ligand>
</feature>
<feature type="binding site" evidence="2">
    <location>
        <position position="238"/>
    </location>
    <ligand>
        <name>substrate</name>
    </ligand>
</feature>
<feature type="domain" description="Mandelate racemase/muconate lactonizing enzyme C-terminal" evidence="5">
    <location>
        <begin position="161"/>
        <end position="259"/>
    </location>
</feature>
<dbReference type="EMBL" id="AP014705">
    <property type="protein sequence ID" value="BAQ48775.1"/>
    <property type="molecule type" value="Genomic_DNA"/>
</dbReference>
<dbReference type="Gene3D" id="3.30.390.10">
    <property type="entry name" value="Enolase-like, N-terminal domain"/>
    <property type="match status" value="1"/>
</dbReference>
<dbReference type="Pfam" id="PF13378">
    <property type="entry name" value="MR_MLE_C"/>
    <property type="match status" value="1"/>
</dbReference>
<dbReference type="PANTHER" id="PTHR48080:SF5">
    <property type="entry name" value="D(-)-TARTRATE DEHYDRATASE"/>
    <property type="match status" value="1"/>
</dbReference>
<feature type="site" description="Transition state stabilizer" evidence="4">
    <location>
        <position position="53"/>
    </location>
</feature>
<dbReference type="GO" id="GO:0046872">
    <property type="term" value="F:metal ion binding"/>
    <property type="evidence" value="ECO:0007669"/>
    <property type="project" value="UniProtKB-KW"/>
</dbReference>
<feature type="binding site" evidence="2">
    <location>
        <position position="180"/>
    </location>
    <ligand>
        <name>substrate</name>
    </ligand>
</feature>
<reference evidence="6 7" key="1">
    <citation type="journal article" date="2015" name="Genome Announc.">
        <title>Complete Genome Sequence of Methylobacterium aquaticum Strain 22A, Isolated from Racomitrium japonicum Moss.</title>
        <authorList>
            <person name="Tani A."/>
            <person name="Ogura Y."/>
            <person name="Hayashi T."/>
            <person name="Kimbara K."/>
        </authorList>
    </citation>
    <scope>NUCLEOTIDE SEQUENCE [LARGE SCALE GENOMIC DNA]</scope>
    <source>
        <strain evidence="6 7">MA-22A</strain>
        <plasmid evidence="7">Plasmid pMaq22A_1p DNA</plasmid>
    </source>
</reference>
<geneLocation type="plasmid" evidence="7">
    <name>pMaq22A_1p DNA</name>
</geneLocation>
<sequence>MRITAIRDIVAPIKSDIANAWIDFSTMTASVVAVVTDAVVDGRPVVGFGFNSNGRYAPQGLLRERFIPRLLAAAPEDLQDEDGVLDPHRAWAAMMKNEKPGGHGERSVAVGVLDMALWDALAKAKGVPLWRLLADRYRGGEADPTAWVYAAGGYYYPGKGLDALQDEMRSYLDRGYSTVKMKVGLVPLAEDVARIEAVLAVLGGDGSRLCVDVNGRFTLEEAIRFGRAVAPYGLRWYEEPVDPLDYLAHAALATTYDGPLATGENLFSHQDARNLIRHGGLRPDRDILQFDPALSYGLVEYLRTLDVLRAHGWSPRRCVPHGGHQFALNIAVGLGLGGNESYPDVFAPFGGFADAVPVADSRVAMPAVPGIGFEAKNALYAVMRPLERA</sequence>
<keyword evidence="6" id="KW-0614">Plasmid</keyword>
<comment type="cofactor">
    <cofactor evidence="3">
        <name>Mg(2+)</name>
        <dbReference type="ChEBI" id="CHEBI:18420"/>
    </cofactor>
    <text evidence="3">Binds 1 Mg(2+) ion per subunit.</text>
</comment>
<evidence type="ECO:0000259" key="5">
    <source>
        <dbReference type="SMART" id="SM00922"/>
    </source>
</evidence>
<dbReference type="CDD" id="cd03326">
    <property type="entry name" value="MR_like_1"/>
    <property type="match status" value="1"/>
</dbReference>
<dbReference type="InterPro" id="IPR029017">
    <property type="entry name" value="Enolase-like_N"/>
</dbReference>
<dbReference type="InterPro" id="IPR013341">
    <property type="entry name" value="Mandelate_racemase_N_dom"/>
</dbReference>
<dbReference type="SFLD" id="SFLDF00118">
    <property type="entry name" value="D-tartrate_dehydratase"/>
    <property type="match status" value="1"/>
</dbReference>
<feature type="active site" description="Proton donor/acceptor" evidence="1">
    <location>
        <position position="321"/>
    </location>
</feature>
<dbReference type="InterPro" id="IPR036849">
    <property type="entry name" value="Enolase-like_C_sf"/>
</dbReference>
<dbReference type="RefSeq" id="WP_060849968.1">
    <property type="nucleotide sequence ID" value="NZ_AP014705.1"/>
</dbReference>
<feature type="site" description="Transition state stabilizer" evidence="4">
    <location>
        <position position="180"/>
    </location>
</feature>
<dbReference type="OrthoDB" id="9802699at2"/>
<feature type="binding site" evidence="2">
    <location>
        <position position="99"/>
    </location>
    <ligand>
        <name>substrate</name>
    </ligand>
</feature>
<gene>
    <name evidence="6" type="ORF">Maq22A_1p32280</name>
</gene>
<dbReference type="PATRIC" id="fig|270351.10.peg.5768"/>
<dbReference type="InterPro" id="IPR029065">
    <property type="entry name" value="Enolase_C-like"/>
</dbReference>
<dbReference type="SMART" id="SM00922">
    <property type="entry name" value="MR_MLE"/>
    <property type="match status" value="1"/>
</dbReference>
<evidence type="ECO:0000313" key="7">
    <source>
        <dbReference type="Proteomes" id="UP000061432"/>
    </source>
</evidence>
<evidence type="ECO:0000256" key="4">
    <source>
        <dbReference type="PIRSR" id="PIRSR634611-4"/>
    </source>
</evidence>